<organism evidence="1 2">
    <name type="scientific">Pseudofrankia inefficax (strain DSM 45817 / CECT 9037 / DDB 130130 / EuI1c)</name>
    <name type="common">Frankia inefficax</name>
    <dbReference type="NCBI Taxonomy" id="298654"/>
    <lineage>
        <taxon>Bacteria</taxon>
        <taxon>Bacillati</taxon>
        <taxon>Actinomycetota</taxon>
        <taxon>Actinomycetes</taxon>
        <taxon>Frankiales</taxon>
        <taxon>Frankiaceae</taxon>
        <taxon>Pseudofrankia</taxon>
    </lineage>
</organism>
<gene>
    <name evidence="1" type="ordered locus">FraEuI1c_7181</name>
</gene>
<dbReference type="InterPro" id="IPR035169">
    <property type="entry name" value="DUF5318"/>
</dbReference>
<keyword evidence="2" id="KW-1185">Reference proteome</keyword>
<dbReference type="HOGENOM" id="CLU_124443_1_0_11"/>
<reference evidence="1 2" key="1">
    <citation type="submission" date="2010-10" db="EMBL/GenBank/DDBJ databases">
        <title>Complete sequence of Frankia sp. EuI1c.</title>
        <authorList>
            <consortium name="US DOE Joint Genome Institute"/>
            <person name="Lucas S."/>
            <person name="Copeland A."/>
            <person name="Lapidus A."/>
            <person name="Cheng J.-F."/>
            <person name="Bruce D."/>
            <person name="Goodwin L."/>
            <person name="Pitluck S."/>
            <person name="Chertkov O."/>
            <person name="Detter J.C."/>
            <person name="Han C."/>
            <person name="Tapia R."/>
            <person name="Land M."/>
            <person name="Hauser L."/>
            <person name="Jeffries C."/>
            <person name="Kyrpides N."/>
            <person name="Ivanova N."/>
            <person name="Mikhailova N."/>
            <person name="Beauchemin N."/>
            <person name="Sen A."/>
            <person name="Sur S.A."/>
            <person name="Gtari M."/>
            <person name="Wall L."/>
            <person name="Tisa L."/>
            <person name="Woyke T."/>
        </authorList>
    </citation>
    <scope>NUCLEOTIDE SEQUENCE [LARGE SCALE GENOMIC DNA]</scope>
    <source>
        <strain evidence="2">DSM 45817 / CECT 9037 / EuI1c</strain>
    </source>
</reference>
<dbReference type="Proteomes" id="UP000002484">
    <property type="component" value="Chromosome"/>
</dbReference>
<dbReference type="KEGG" id="fri:FraEuI1c_7181"/>
<dbReference type="STRING" id="298654.FraEuI1c_7181"/>
<dbReference type="AlphaFoldDB" id="E3IZV3"/>
<dbReference type="Pfam" id="PF17249">
    <property type="entry name" value="DUF5318"/>
    <property type="match status" value="1"/>
</dbReference>
<dbReference type="EMBL" id="CP002299">
    <property type="protein sequence ID" value="ADP85145.1"/>
    <property type="molecule type" value="Genomic_DNA"/>
</dbReference>
<dbReference type="InParanoid" id="E3IZV3"/>
<name>E3IZV3_PSEI1</name>
<sequence>MASMGPGPGARSIIDYALARRAVLTDLSAGRVSRLELCDANPYLLRAARYHGEPTTRSCPVCHAGDPDRPKPGDPLVNVTYGYGDELGGTSGRAWASDDLPALAGRFAELRIYVVEVCAECGWNHLVMSYVIGTGGTPVRRISRRAE</sequence>
<accession>E3IZV3</accession>
<protein>
    <recommendedName>
        <fullName evidence="3">DUF5318 domain-containing protein</fullName>
    </recommendedName>
</protein>
<evidence type="ECO:0000313" key="2">
    <source>
        <dbReference type="Proteomes" id="UP000002484"/>
    </source>
</evidence>
<evidence type="ECO:0008006" key="3">
    <source>
        <dbReference type="Google" id="ProtNLM"/>
    </source>
</evidence>
<dbReference type="eggNOG" id="ENOG5032SMG">
    <property type="taxonomic scope" value="Bacteria"/>
</dbReference>
<proteinExistence type="predicted"/>
<evidence type="ECO:0000313" key="1">
    <source>
        <dbReference type="EMBL" id="ADP85145.1"/>
    </source>
</evidence>